<dbReference type="InterPro" id="IPR029432">
    <property type="entry name" value="Gp28/Gp37-like_dom"/>
</dbReference>
<dbReference type="Pfam" id="PF14594">
    <property type="entry name" value="Sipho_Gp37"/>
    <property type="match status" value="1"/>
</dbReference>
<proteinExistence type="predicted"/>
<organism evidence="2 3">
    <name type="scientific">Corynebacterium variabile (strain DSM 44702 / CIP 107183 / JCM 12073 / NCIMB 30131)</name>
    <name type="common">Corynebacterium mooreparkense</name>
    <dbReference type="NCBI Taxonomy" id="858619"/>
    <lineage>
        <taxon>Bacteria</taxon>
        <taxon>Bacillati</taxon>
        <taxon>Actinomycetota</taxon>
        <taxon>Actinomycetes</taxon>
        <taxon>Mycobacteriales</taxon>
        <taxon>Corynebacteriaceae</taxon>
        <taxon>Corynebacterium</taxon>
    </lineage>
</organism>
<reference evidence="2 3" key="1">
    <citation type="journal article" date="2011" name="BMC Genomics">
        <title>Complete genome sequence of Corynebacterium variabile DSM 44702 isolated from the surface of smear-ripened cheeses and insights into cheese ripening and flavor generation.</title>
        <authorList>
            <person name="Schroeder J."/>
            <person name="Maus I."/>
            <person name="Trost E."/>
            <person name="Tauch A."/>
        </authorList>
    </citation>
    <scope>NUCLEOTIDE SEQUENCE [LARGE SCALE GENOMIC DNA]</scope>
    <source>
        <strain evidence="3">DSM 44702 / JCM 12073 / NCIMB 30131</strain>
    </source>
</reference>
<protein>
    <recommendedName>
        <fullName evidence="1">Gp28/Gp37-like domain-containing protein</fullName>
    </recommendedName>
</protein>
<dbReference type="STRING" id="858619.CVAR_0877"/>
<dbReference type="eggNOG" id="ENOG5031IXE">
    <property type="taxonomic scope" value="Bacteria"/>
</dbReference>
<accession>G0HC67</accession>
<dbReference type="Proteomes" id="UP000006659">
    <property type="component" value="Chromosome"/>
</dbReference>
<dbReference type="HOGENOM" id="CLU_564653_0_0_11"/>
<sequence length="483" mass="52517">MVTKTLDLRVWNNDYTRWLPIRGYISAEVNDECGFTAPTGTLTLTADHPRATRLMQGSSDVVPVTLTTEGGYEWTGSIDTYTAEGKPGREILTIDLIHDKSLLHIPAWPSTRTPLEMQTKRDYQVGRLATVCTHFLTENLARVGTPAYVMLPTMDNSPIVDVAAKMTYLDELLGDLLDKHDYVLKCEMWWPGKPFPQGKVAALVGRSTQERQLHLTAARVDAAVRPFGGPIATPTVPGLVVSVEQVRNREHVRFSSNGRDVEQFKLTGRKPGPHTAIVGGKSDDWVNELVEMAIDSSAQAILVALGSAAGPLGALLAGAISNIIINQLTDTLIAYQQRTDVERKASMGPFALTESFTSSSAGAYTFDTSALAERQLMEDAGGQAIEITIADGVSKVLGDDQHADNGKWRLGWRPGDRVTFEEHLSGVVVSDIITGVTITDQVGQRMRISPKVGKTRNRNNAFTDFVDVLSKVTSVAADMGLQG</sequence>
<dbReference type="KEGG" id="cva:CVAR_0877"/>
<dbReference type="EMBL" id="CP002917">
    <property type="protein sequence ID" value="AEK36229.1"/>
    <property type="molecule type" value="Genomic_DNA"/>
</dbReference>
<name>G0HC67_CORVD</name>
<dbReference type="RefSeq" id="WP_014009417.1">
    <property type="nucleotide sequence ID" value="NC_015859.1"/>
</dbReference>
<feature type="domain" description="Gp28/Gp37-like" evidence="1">
    <location>
        <begin position="8"/>
        <end position="454"/>
    </location>
</feature>
<gene>
    <name evidence="2" type="ordered locus">CVAR_0877</name>
</gene>
<dbReference type="AlphaFoldDB" id="G0HC67"/>
<evidence type="ECO:0000259" key="1">
    <source>
        <dbReference type="Pfam" id="PF14594"/>
    </source>
</evidence>
<evidence type="ECO:0000313" key="2">
    <source>
        <dbReference type="EMBL" id="AEK36229.1"/>
    </source>
</evidence>
<evidence type="ECO:0000313" key="3">
    <source>
        <dbReference type="Proteomes" id="UP000006659"/>
    </source>
</evidence>